<feature type="domain" description="Transposase for insertion sequence element IS21-like C-terminal" evidence="1">
    <location>
        <begin position="230"/>
        <end position="300"/>
    </location>
</feature>
<organism evidence="2 3">
    <name type="scientific">Roseospira visakhapatnamensis</name>
    <dbReference type="NCBI Taxonomy" id="390880"/>
    <lineage>
        <taxon>Bacteria</taxon>
        <taxon>Pseudomonadati</taxon>
        <taxon>Pseudomonadota</taxon>
        <taxon>Alphaproteobacteria</taxon>
        <taxon>Rhodospirillales</taxon>
        <taxon>Rhodospirillaceae</taxon>
        <taxon>Roseospira</taxon>
    </lineage>
</organism>
<reference evidence="2 3" key="1">
    <citation type="submission" date="2020-08" db="EMBL/GenBank/DDBJ databases">
        <title>Genome sequencing of Purple Non-Sulfur Bacteria from various extreme environments.</title>
        <authorList>
            <person name="Mayer M."/>
        </authorList>
    </citation>
    <scope>NUCLEOTIDE SEQUENCE [LARGE SCALE GENOMIC DNA]</scope>
    <source>
        <strain evidence="2 3">JA131</strain>
    </source>
</reference>
<accession>A0A7W6RDQ8</accession>
<evidence type="ECO:0000313" key="2">
    <source>
        <dbReference type="EMBL" id="MBB4266460.1"/>
    </source>
</evidence>
<dbReference type="Proteomes" id="UP000554286">
    <property type="component" value="Unassembled WGS sequence"/>
</dbReference>
<sequence length="425" mass="47723">MNRCQIYEALVAQGYAGSYDAVRRYAARWREGRRRAGDGVTGAFVPLAFAPGEATQFDWSEEWIVLNGTTTKVQVAHMRLCHSRMPFVRVSLRQTLEMVLDAHVRAFAFFGGACGRGIYDTMKTAVDVVLSGKERRFNRRFEVMCSHYLVEPVACTPAAGWEKGQVENQVGTMRGRFFRPRPRVSSLEELNRWLEESCRSWAHGARHPEQPERTVWEVFEAERAALRAAPVPFDGYREVETTASRTCLVRHERNQYSVAAYAANGPVQLRVYADRIVIMKDGVVIGAHARRFGRGEVSYDPVHYIPILVRKPGALRNGAPFRDWRMPAGLAQVQRRLGRSDEADRQFVRILAAIPEHGVEAVDAACREALAQNTCRPDVVLNILHRRRDGSPEPPAAIPTHLTLAVSPRADCARYDALRAANDGG</sequence>
<dbReference type="AlphaFoldDB" id="A0A7W6RDQ8"/>
<dbReference type="InterPro" id="IPR054353">
    <property type="entry name" value="IstA-like_C"/>
</dbReference>
<dbReference type="PANTHER" id="PTHR35004">
    <property type="entry name" value="TRANSPOSASE RV3428C-RELATED"/>
    <property type="match status" value="1"/>
</dbReference>
<dbReference type="InterPro" id="IPR012337">
    <property type="entry name" value="RNaseH-like_sf"/>
</dbReference>
<name>A0A7W6RDQ8_9PROT</name>
<dbReference type="EMBL" id="JACIGK010000013">
    <property type="protein sequence ID" value="MBB4266460.1"/>
    <property type="molecule type" value="Genomic_DNA"/>
</dbReference>
<evidence type="ECO:0000313" key="3">
    <source>
        <dbReference type="Proteomes" id="UP000554286"/>
    </source>
</evidence>
<keyword evidence="3" id="KW-1185">Reference proteome</keyword>
<dbReference type="Gene3D" id="3.30.420.10">
    <property type="entry name" value="Ribonuclease H-like superfamily/Ribonuclease H"/>
    <property type="match status" value="1"/>
</dbReference>
<dbReference type="GO" id="GO:0003676">
    <property type="term" value="F:nucleic acid binding"/>
    <property type="evidence" value="ECO:0007669"/>
    <property type="project" value="InterPro"/>
</dbReference>
<dbReference type="NCBIfam" id="NF033546">
    <property type="entry name" value="transpos_IS21"/>
    <property type="match status" value="1"/>
</dbReference>
<gene>
    <name evidence="2" type="ORF">GGD89_002091</name>
</gene>
<protein>
    <submittedName>
        <fullName evidence="2">Transposase</fullName>
    </submittedName>
</protein>
<dbReference type="SUPFAM" id="SSF53098">
    <property type="entry name" value="Ribonuclease H-like"/>
    <property type="match status" value="1"/>
</dbReference>
<evidence type="ECO:0000259" key="1">
    <source>
        <dbReference type="Pfam" id="PF22483"/>
    </source>
</evidence>
<comment type="caution">
    <text evidence="2">The sequence shown here is derived from an EMBL/GenBank/DDBJ whole genome shotgun (WGS) entry which is preliminary data.</text>
</comment>
<dbReference type="PANTHER" id="PTHR35004:SF7">
    <property type="entry name" value="INTEGRASE PROTEIN"/>
    <property type="match status" value="1"/>
</dbReference>
<dbReference type="Pfam" id="PF22483">
    <property type="entry name" value="Mu-transpos_C_2"/>
    <property type="match status" value="1"/>
</dbReference>
<dbReference type="InterPro" id="IPR036397">
    <property type="entry name" value="RNaseH_sf"/>
</dbReference>
<proteinExistence type="predicted"/>